<dbReference type="InterPro" id="IPR041657">
    <property type="entry name" value="HTH_17"/>
</dbReference>
<comment type="caution">
    <text evidence="2">The sequence shown here is derived from an EMBL/GenBank/DDBJ whole genome shotgun (WGS) entry which is preliminary data.</text>
</comment>
<dbReference type="AlphaFoldDB" id="A0A5C8ZM95"/>
<keyword evidence="3" id="KW-1185">Reference proteome</keyword>
<dbReference type="RefSeq" id="WP_147924707.1">
    <property type="nucleotide sequence ID" value="NZ_VKAC01000001.1"/>
</dbReference>
<dbReference type="Pfam" id="PF12728">
    <property type="entry name" value="HTH_17"/>
    <property type="match status" value="1"/>
</dbReference>
<dbReference type="EMBL" id="VKAC01000001">
    <property type="protein sequence ID" value="TXR58096.1"/>
    <property type="molecule type" value="Genomic_DNA"/>
</dbReference>
<feature type="domain" description="Helix-turn-helix" evidence="1">
    <location>
        <begin position="5"/>
        <end position="56"/>
    </location>
</feature>
<name>A0A5C8ZM95_9ACTN</name>
<evidence type="ECO:0000313" key="2">
    <source>
        <dbReference type="EMBL" id="TXR58096.1"/>
    </source>
</evidence>
<evidence type="ECO:0000313" key="3">
    <source>
        <dbReference type="Proteomes" id="UP000321234"/>
    </source>
</evidence>
<reference evidence="2 3" key="1">
    <citation type="submission" date="2019-07" db="EMBL/GenBank/DDBJ databases">
        <title>Quadrisphaera sp. strain DD2A genome sequencing and assembly.</title>
        <authorList>
            <person name="Kim I."/>
        </authorList>
    </citation>
    <scope>NUCLEOTIDE SEQUENCE [LARGE SCALE GENOMIC DNA]</scope>
    <source>
        <strain evidence="2 3">DD2A</strain>
    </source>
</reference>
<protein>
    <submittedName>
        <fullName evidence="2">Helix-turn-helix domain-containing protein</fullName>
    </submittedName>
</protein>
<accession>A0A5C8ZM95</accession>
<proteinExistence type="predicted"/>
<dbReference type="InterPro" id="IPR010093">
    <property type="entry name" value="SinI_DNA-bd"/>
</dbReference>
<evidence type="ECO:0000259" key="1">
    <source>
        <dbReference type="Pfam" id="PF12728"/>
    </source>
</evidence>
<sequence length="83" mass="8951">MAARFMTLADVADTLQVSAAQAYALVRSGELPAIKVGGRGQWRVEISVLEDYIQGKYAETRALVASQSDLGDVEALHEDALRS</sequence>
<dbReference type="Proteomes" id="UP000321234">
    <property type="component" value="Unassembled WGS sequence"/>
</dbReference>
<dbReference type="NCBIfam" id="TIGR01764">
    <property type="entry name" value="excise"/>
    <property type="match status" value="1"/>
</dbReference>
<gene>
    <name evidence="2" type="ORF">FMM08_02530</name>
</gene>
<dbReference type="OrthoDB" id="5524782at2"/>
<dbReference type="GO" id="GO:0003677">
    <property type="term" value="F:DNA binding"/>
    <property type="evidence" value="ECO:0007669"/>
    <property type="project" value="InterPro"/>
</dbReference>
<organism evidence="2 3">
    <name type="scientific">Quadrisphaera setariae</name>
    <dbReference type="NCBI Taxonomy" id="2593304"/>
    <lineage>
        <taxon>Bacteria</taxon>
        <taxon>Bacillati</taxon>
        <taxon>Actinomycetota</taxon>
        <taxon>Actinomycetes</taxon>
        <taxon>Kineosporiales</taxon>
        <taxon>Kineosporiaceae</taxon>
        <taxon>Quadrisphaera</taxon>
    </lineage>
</organism>